<accession>A0A938WZS1</accession>
<reference evidence="2" key="1">
    <citation type="submission" date="2020-08" db="EMBL/GenBank/DDBJ databases">
        <authorList>
            <person name="Cejkova D."/>
            <person name="Kubasova T."/>
            <person name="Jahodarova E."/>
            <person name="Rychlik I."/>
        </authorList>
    </citation>
    <scope>NUCLEOTIDE SEQUENCE</scope>
    <source>
        <strain evidence="2">An836</strain>
    </source>
</reference>
<evidence type="ECO:0000313" key="2">
    <source>
        <dbReference type="EMBL" id="MBM6700663.1"/>
    </source>
</evidence>
<name>A0A938WZS1_9BIFI</name>
<keyword evidence="1" id="KW-1133">Transmembrane helix</keyword>
<feature type="non-terminal residue" evidence="2">
    <location>
        <position position="147"/>
    </location>
</feature>
<dbReference type="Proteomes" id="UP000718821">
    <property type="component" value="Unassembled WGS sequence"/>
</dbReference>
<feature type="transmembrane region" description="Helical" evidence="1">
    <location>
        <begin position="95"/>
        <end position="117"/>
    </location>
</feature>
<evidence type="ECO:0000313" key="3">
    <source>
        <dbReference type="Proteomes" id="UP000718821"/>
    </source>
</evidence>
<feature type="transmembrane region" description="Helical" evidence="1">
    <location>
        <begin position="57"/>
        <end position="75"/>
    </location>
</feature>
<keyword evidence="3" id="KW-1185">Reference proteome</keyword>
<reference evidence="2" key="2">
    <citation type="journal article" date="2021" name="Sci. Rep.">
        <title>The distribution of antibiotic resistance genes in chicken gut microbiota commensals.</title>
        <authorList>
            <person name="Juricova H."/>
            <person name="Matiasovicova J."/>
            <person name="Kubasova T."/>
            <person name="Cejkova D."/>
            <person name="Rychlik I."/>
        </authorList>
    </citation>
    <scope>NUCLEOTIDE SEQUENCE</scope>
    <source>
        <strain evidence="2">An836</strain>
    </source>
</reference>
<feature type="transmembrane region" description="Helical" evidence="1">
    <location>
        <begin position="14"/>
        <end position="37"/>
    </location>
</feature>
<proteinExistence type="predicted"/>
<evidence type="ECO:0000256" key="1">
    <source>
        <dbReference type="SAM" id="Phobius"/>
    </source>
</evidence>
<feature type="non-terminal residue" evidence="2">
    <location>
        <position position="1"/>
    </location>
</feature>
<dbReference type="AlphaFoldDB" id="A0A938WZS1"/>
<keyword evidence="1" id="KW-0812">Transmembrane</keyword>
<gene>
    <name evidence="2" type="ORF">H7U32_10320</name>
</gene>
<keyword evidence="1" id="KW-0472">Membrane</keyword>
<sequence>FYIGQQEYSEYASYLPALALLALALDALFAMLLVFLLRSAGWRKGSEQPVRGGFDRIPLDGLLFCVFWLVMLMLAGGDSMTYAANLNGLTNDLVVGLAFMSCGVALCLLSCLVTIAVRVKTHTVLSCTLVAACCRLVVRAARAMARS</sequence>
<organism evidence="2 3">
    <name type="scientific">Bifidobacterium pullorum subsp. saeculare</name>
    <dbReference type="NCBI Taxonomy" id="78257"/>
    <lineage>
        <taxon>Bacteria</taxon>
        <taxon>Bacillati</taxon>
        <taxon>Actinomycetota</taxon>
        <taxon>Actinomycetes</taxon>
        <taxon>Bifidobacteriales</taxon>
        <taxon>Bifidobacteriaceae</taxon>
        <taxon>Bifidobacterium</taxon>
    </lineage>
</organism>
<comment type="caution">
    <text evidence="2">The sequence shown here is derived from an EMBL/GenBank/DDBJ whole genome shotgun (WGS) entry which is preliminary data.</text>
</comment>
<protein>
    <submittedName>
        <fullName evidence="2">Uncharacterized protein</fullName>
    </submittedName>
</protein>
<dbReference type="EMBL" id="JACLYU010000244">
    <property type="protein sequence ID" value="MBM6700663.1"/>
    <property type="molecule type" value="Genomic_DNA"/>
</dbReference>
<dbReference type="RefSeq" id="WP_204469940.1">
    <property type="nucleotide sequence ID" value="NZ_JACLYU010000244.1"/>
</dbReference>